<reference evidence="1" key="1">
    <citation type="journal article" date="2015" name="Proc. Natl. Acad. Sci. U.S.A.">
        <title>Networks of energetic and metabolic interactions define dynamics in microbial communities.</title>
        <authorList>
            <person name="Embree M."/>
            <person name="Liu J.K."/>
            <person name="Al-Bassam M.M."/>
            <person name="Zengler K."/>
        </authorList>
    </citation>
    <scope>NUCLEOTIDE SEQUENCE</scope>
</reference>
<dbReference type="EMBL" id="LNQE01001853">
    <property type="protein sequence ID" value="KUG04320.1"/>
    <property type="molecule type" value="Genomic_DNA"/>
</dbReference>
<organism evidence="1">
    <name type="scientific">hydrocarbon metagenome</name>
    <dbReference type="NCBI Taxonomy" id="938273"/>
    <lineage>
        <taxon>unclassified sequences</taxon>
        <taxon>metagenomes</taxon>
        <taxon>ecological metagenomes</taxon>
    </lineage>
</organism>
<evidence type="ECO:0000313" key="1">
    <source>
        <dbReference type="EMBL" id="KUG04320.1"/>
    </source>
</evidence>
<comment type="caution">
    <text evidence="1">The sequence shown here is derived from an EMBL/GenBank/DDBJ whole genome shotgun (WGS) entry which is preliminary data.</text>
</comment>
<dbReference type="AlphaFoldDB" id="A0A0W8E6Q2"/>
<protein>
    <submittedName>
        <fullName evidence="1">Uncharacterized protein</fullName>
    </submittedName>
</protein>
<accession>A0A0W8E6Q2</accession>
<sequence>MTFSRYNVLFILVWQGTFRGLGRAPAVECVYLDPAGASKSVSLIPLGMVFG</sequence>
<name>A0A0W8E6Q2_9ZZZZ</name>
<proteinExistence type="predicted"/>
<gene>
    <name evidence="1" type="ORF">ASZ90_018327</name>
</gene>